<proteinExistence type="predicted"/>
<evidence type="ECO:0000313" key="1">
    <source>
        <dbReference type="EMBL" id="KKN75472.1"/>
    </source>
</evidence>
<protein>
    <submittedName>
        <fullName evidence="1">Uncharacterized protein</fullName>
    </submittedName>
</protein>
<dbReference type="EMBL" id="LAZR01000310">
    <property type="protein sequence ID" value="KKN75472.1"/>
    <property type="molecule type" value="Genomic_DNA"/>
</dbReference>
<name>A0A0F9TKQ4_9ZZZZ</name>
<sequence length="96" mass="11371">MGRRRSNPNLYHSKRAKTNLTKQLKAQLGFYLKDLELEKKSLKKAQSYIRKGWNNPGLKSMVAQHKRGVIVSEKNIYRMKQRIMLRLRNGEIFNIL</sequence>
<reference evidence="1" key="1">
    <citation type="journal article" date="2015" name="Nature">
        <title>Complex archaea that bridge the gap between prokaryotes and eukaryotes.</title>
        <authorList>
            <person name="Spang A."/>
            <person name="Saw J.H."/>
            <person name="Jorgensen S.L."/>
            <person name="Zaremba-Niedzwiedzka K."/>
            <person name="Martijn J."/>
            <person name="Lind A.E."/>
            <person name="van Eijk R."/>
            <person name="Schleper C."/>
            <person name="Guy L."/>
            <person name="Ettema T.J."/>
        </authorList>
    </citation>
    <scope>NUCLEOTIDE SEQUENCE</scope>
</reference>
<accession>A0A0F9TKQ4</accession>
<organism evidence="1">
    <name type="scientific">marine sediment metagenome</name>
    <dbReference type="NCBI Taxonomy" id="412755"/>
    <lineage>
        <taxon>unclassified sequences</taxon>
        <taxon>metagenomes</taxon>
        <taxon>ecological metagenomes</taxon>
    </lineage>
</organism>
<comment type="caution">
    <text evidence="1">The sequence shown here is derived from an EMBL/GenBank/DDBJ whole genome shotgun (WGS) entry which is preliminary data.</text>
</comment>
<gene>
    <name evidence="1" type="ORF">LCGC14_0380930</name>
</gene>
<dbReference type="AlphaFoldDB" id="A0A0F9TKQ4"/>